<dbReference type="AlphaFoldDB" id="A0A5C6C890"/>
<gene>
    <name evidence="5" type="primary">polA_2</name>
    <name evidence="5" type="ORF">Poly21_17080</name>
</gene>
<keyword evidence="5" id="KW-0548">Nucleotidyltransferase</keyword>
<dbReference type="InterPro" id="IPR020045">
    <property type="entry name" value="DNA_polI_H3TH"/>
</dbReference>
<organism evidence="5 6">
    <name type="scientific">Allorhodopirellula heiligendammensis</name>
    <dbReference type="NCBI Taxonomy" id="2714739"/>
    <lineage>
        <taxon>Bacteria</taxon>
        <taxon>Pseudomonadati</taxon>
        <taxon>Planctomycetota</taxon>
        <taxon>Planctomycetia</taxon>
        <taxon>Pirellulales</taxon>
        <taxon>Pirellulaceae</taxon>
        <taxon>Allorhodopirellula</taxon>
    </lineage>
</organism>
<dbReference type="Gene3D" id="1.10.150.20">
    <property type="entry name" value="5' to 3' exonuclease, C-terminal subdomain"/>
    <property type="match status" value="1"/>
</dbReference>
<feature type="domain" description="5'-3' exonuclease" evidence="4">
    <location>
        <begin position="5"/>
        <end position="263"/>
    </location>
</feature>
<dbReference type="OrthoDB" id="9806424at2"/>
<sequence length="264" mass="29776">MPNKGYSETWFAIDANNLLFPDVCMGDKSAKNFAARLQTLNRQWEPERTIVAFDSSESFRRKLFPEYKAKRGAKPEGIDDALKAAKEACWDECVDCVAVPEFEADDVLATIAAAATATGRRCVLFSSDKDMRQLLRAGKVTQCRKLNRDRDRFTAEWMTADDVKRNFDVTAEQWVEFQMLVGDASDNYPGVDGIGPKTAKSLLAKYGTLGNLFAKEEREQIRPREVKKLFAARENGTLDLMRKIATLRDDVPISEALLEMEATR</sequence>
<evidence type="ECO:0000256" key="3">
    <source>
        <dbReference type="ARBA" id="ARBA00023125"/>
    </source>
</evidence>
<keyword evidence="1" id="KW-0540">Nuclease</keyword>
<dbReference type="Pfam" id="PF01367">
    <property type="entry name" value="5_3_exonuc"/>
    <property type="match status" value="1"/>
</dbReference>
<dbReference type="GO" id="GO:0003887">
    <property type="term" value="F:DNA-directed DNA polymerase activity"/>
    <property type="evidence" value="ECO:0007669"/>
    <property type="project" value="UniProtKB-EC"/>
</dbReference>
<dbReference type="SUPFAM" id="SSF47807">
    <property type="entry name" value="5' to 3' exonuclease, C-terminal subdomain"/>
    <property type="match status" value="1"/>
</dbReference>
<dbReference type="Pfam" id="PF02739">
    <property type="entry name" value="5_3_exonuc_N"/>
    <property type="match status" value="1"/>
</dbReference>
<accession>A0A5C6C890</accession>
<dbReference type="Gene3D" id="3.40.50.1010">
    <property type="entry name" value="5'-nuclease"/>
    <property type="match status" value="1"/>
</dbReference>
<dbReference type="PANTHER" id="PTHR42646:SF2">
    <property type="entry name" value="5'-3' EXONUCLEASE FAMILY PROTEIN"/>
    <property type="match status" value="1"/>
</dbReference>
<keyword evidence="5" id="KW-0808">Transferase</keyword>
<comment type="caution">
    <text evidence="5">The sequence shown here is derived from an EMBL/GenBank/DDBJ whole genome shotgun (WGS) entry which is preliminary data.</text>
</comment>
<evidence type="ECO:0000259" key="4">
    <source>
        <dbReference type="SMART" id="SM00475"/>
    </source>
</evidence>
<dbReference type="Proteomes" id="UP000319908">
    <property type="component" value="Unassembled WGS sequence"/>
</dbReference>
<evidence type="ECO:0000313" key="5">
    <source>
        <dbReference type="EMBL" id="TWU19534.1"/>
    </source>
</evidence>
<keyword evidence="2" id="KW-0378">Hydrolase</keyword>
<proteinExistence type="predicted"/>
<dbReference type="EC" id="2.7.7.7" evidence="5"/>
<dbReference type="EMBL" id="SJPU01000001">
    <property type="protein sequence ID" value="TWU19534.1"/>
    <property type="molecule type" value="Genomic_DNA"/>
</dbReference>
<dbReference type="InterPro" id="IPR036279">
    <property type="entry name" value="5-3_exonuclease_C_sf"/>
</dbReference>
<dbReference type="RefSeq" id="WP_146406320.1">
    <property type="nucleotide sequence ID" value="NZ_SJPU01000001.1"/>
</dbReference>
<dbReference type="InterPro" id="IPR038969">
    <property type="entry name" value="FEN"/>
</dbReference>
<dbReference type="InterPro" id="IPR020046">
    <property type="entry name" value="5-3_exonucl_a-hlix_arch_N"/>
</dbReference>
<dbReference type="SMART" id="SM00475">
    <property type="entry name" value="53EXOc"/>
    <property type="match status" value="1"/>
</dbReference>
<dbReference type="InterPro" id="IPR002421">
    <property type="entry name" value="5-3_exonuclease"/>
</dbReference>
<dbReference type="SMART" id="SM00279">
    <property type="entry name" value="HhH2"/>
    <property type="match status" value="1"/>
</dbReference>
<name>A0A5C6C890_9BACT</name>
<keyword evidence="6" id="KW-1185">Reference proteome</keyword>
<dbReference type="GO" id="GO:0008409">
    <property type="term" value="F:5'-3' exonuclease activity"/>
    <property type="evidence" value="ECO:0007669"/>
    <property type="project" value="InterPro"/>
</dbReference>
<evidence type="ECO:0000313" key="6">
    <source>
        <dbReference type="Proteomes" id="UP000319908"/>
    </source>
</evidence>
<dbReference type="GO" id="GO:0033567">
    <property type="term" value="P:DNA replication, Okazaki fragment processing"/>
    <property type="evidence" value="ECO:0007669"/>
    <property type="project" value="InterPro"/>
</dbReference>
<dbReference type="GO" id="GO:0017108">
    <property type="term" value="F:5'-flap endonuclease activity"/>
    <property type="evidence" value="ECO:0007669"/>
    <property type="project" value="InterPro"/>
</dbReference>
<keyword evidence="3" id="KW-0238">DNA-binding</keyword>
<dbReference type="SUPFAM" id="SSF88723">
    <property type="entry name" value="PIN domain-like"/>
    <property type="match status" value="1"/>
</dbReference>
<evidence type="ECO:0000256" key="1">
    <source>
        <dbReference type="ARBA" id="ARBA00022722"/>
    </source>
</evidence>
<reference evidence="5 6" key="1">
    <citation type="journal article" date="2020" name="Antonie Van Leeuwenhoek">
        <title>Rhodopirellula heiligendammensis sp. nov., Rhodopirellula pilleata sp. nov., and Rhodopirellula solitaria sp. nov. isolated from natural or artificial marine surfaces in Northern Germany and California, USA, and emended description of the genus Rhodopirellula.</title>
        <authorList>
            <person name="Kallscheuer N."/>
            <person name="Wiegand S."/>
            <person name="Jogler M."/>
            <person name="Boedeker C."/>
            <person name="Peeters S.H."/>
            <person name="Rast P."/>
            <person name="Heuer A."/>
            <person name="Jetten M.S.M."/>
            <person name="Rohde M."/>
            <person name="Jogler C."/>
        </authorList>
    </citation>
    <scope>NUCLEOTIDE SEQUENCE [LARGE SCALE GENOMIC DNA]</scope>
    <source>
        <strain evidence="5 6">Poly21</strain>
    </source>
</reference>
<dbReference type="PANTHER" id="PTHR42646">
    <property type="entry name" value="FLAP ENDONUCLEASE XNI"/>
    <property type="match status" value="1"/>
</dbReference>
<dbReference type="CDD" id="cd09898">
    <property type="entry name" value="H3TH_53EXO"/>
    <property type="match status" value="1"/>
</dbReference>
<evidence type="ECO:0000256" key="2">
    <source>
        <dbReference type="ARBA" id="ARBA00022801"/>
    </source>
</evidence>
<dbReference type="GO" id="GO:0003677">
    <property type="term" value="F:DNA binding"/>
    <property type="evidence" value="ECO:0007669"/>
    <property type="project" value="UniProtKB-KW"/>
</dbReference>
<protein>
    <submittedName>
        <fullName evidence="5">DNA polymerase I, thermostable</fullName>
        <ecNumber evidence="5">2.7.7.7</ecNumber>
    </submittedName>
</protein>
<dbReference type="InterPro" id="IPR029060">
    <property type="entry name" value="PIN-like_dom_sf"/>
</dbReference>
<dbReference type="InterPro" id="IPR008918">
    <property type="entry name" value="HhH2"/>
</dbReference>